<proteinExistence type="predicted"/>
<name>A0A0E9VMH2_ANGAN</name>
<evidence type="ECO:0000313" key="1">
    <source>
        <dbReference type="EMBL" id="JAH78433.1"/>
    </source>
</evidence>
<dbReference type="AlphaFoldDB" id="A0A0E9VMH2"/>
<accession>A0A0E9VMH2</accession>
<organism evidence="1">
    <name type="scientific">Anguilla anguilla</name>
    <name type="common">European freshwater eel</name>
    <name type="synonym">Muraena anguilla</name>
    <dbReference type="NCBI Taxonomy" id="7936"/>
    <lineage>
        <taxon>Eukaryota</taxon>
        <taxon>Metazoa</taxon>
        <taxon>Chordata</taxon>
        <taxon>Craniata</taxon>
        <taxon>Vertebrata</taxon>
        <taxon>Euteleostomi</taxon>
        <taxon>Actinopterygii</taxon>
        <taxon>Neopterygii</taxon>
        <taxon>Teleostei</taxon>
        <taxon>Anguilliformes</taxon>
        <taxon>Anguillidae</taxon>
        <taxon>Anguilla</taxon>
    </lineage>
</organism>
<sequence length="41" mass="4442">MSGLLRWPTCGKVEFHTGVVDTGAVDTGAVARKRALAKWQK</sequence>
<protein>
    <submittedName>
        <fullName evidence="1">Uncharacterized protein</fullName>
    </submittedName>
</protein>
<reference evidence="1" key="2">
    <citation type="journal article" date="2015" name="Fish Shellfish Immunol.">
        <title>Early steps in the European eel (Anguilla anguilla)-Vibrio vulnificus interaction in the gills: Role of the RtxA13 toxin.</title>
        <authorList>
            <person name="Callol A."/>
            <person name="Pajuelo D."/>
            <person name="Ebbesson L."/>
            <person name="Teles M."/>
            <person name="MacKenzie S."/>
            <person name="Amaro C."/>
        </authorList>
    </citation>
    <scope>NUCLEOTIDE SEQUENCE</scope>
</reference>
<dbReference type="EMBL" id="GBXM01030144">
    <property type="protein sequence ID" value="JAH78433.1"/>
    <property type="molecule type" value="Transcribed_RNA"/>
</dbReference>
<reference evidence="1" key="1">
    <citation type="submission" date="2014-11" db="EMBL/GenBank/DDBJ databases">
        <authorList>
            <person name="Amaro Gonzalez C."/>
        </authorList>
    </citation>
    <scope>NUCLEOTIDE SEQUENCE</scope>
</reference>